<evidence type="ECO:0000313" key="4">
    <source>
        <dbReference type="Proteomes" id="UP001139168"/>
    </source>
</evidence>
<gene>
    <name evidence="3" type="ORF">LJ752_11005</name>
</gene>
<keyword evidence="4" id="KW-1185">Reference proteome</keyword>
<dbReference type="InterPro" id="IPR050179">
    <property type="entry name" value="Trans_hexapeptide_repeat"/>
</dbReference>
<evidence type="ECO:0000256" key="2">
    <source>
        <dbReference type="ARBA" id="ARBA00022737"/>
    </source>
</evidence>
<dbReference type="InterPro" id="IPR001451">
    <property type="entry name" value="Hexapep"/>
</dbReference>
<evidence type="ECO:0000313" key="3">
    <source>
        <dbReference type="EMBL" id="MCC3266569.1"/>
    </source>
</evidence>
<name>A0ABS8GJ16_9MICC</name>
<evidence type="ECO:0000256" key="1">
    <source>
        <dbReference type="ARBA" id="ARBA00022679"/>
    </source>
</evidence>
<organism evidence="3 4">
    <name type="scientific">Arthrobacter gengyunqii</name>
    <dbReference type="NCBI Taxonomy" id="2886940"/>
    <lineage>
        <taxon>Bacteria</taxon>
        <taxon>Bacillati</taxon>
        <taxon>Actinomycetota</taxon>
        <taxon>Actinomycetes</taxon>
        <taxon>Micrococcales</taxon>
        <taxon>Micrococcaceae</taxon>
        <taxon>Arthrobacter</taxon>
    </lineage>
</organism>
<dbReference type="SUPFAM" id="SSF51161">
    <property type="entry name" value="Trimeric LpxA-like enzymes"/>
    <property type="match status" value="1"/>
</dbReference>
<dbReference type="Pfam" id="PF00132">
    <property type="entry name" value="Hexapep"/>
    <property type="match status" value="1"/>
</dbReference>
<dbReference type="InterPro" id="IPR011004">
    <property type="entry name" value="Trimer_LpxA-like_sf"/>
</dbReference>
<keyword evidence="2" id="KW-0677">Repeat</keyword>
<dbReference type="InterPro" id="IPR018357">
    <property type="entry name" value="Hexapep_transf_CS"/>
</dbReference>
<dbReference type="PANTHER" id="PTHR43300">
    <property type="entry name" value="ACETYLTRANSFERASE"/>
    <property type="match status" value="1"/>
</dbReference>
<comment type="caution">
    <text evidence="3">The sequence shown here is derived from an EMBL/GenBank/DDBJ whole genome shotgun (WGS) entry which is preliminary data.</text>
</comment>
<dbReference type="PROSITE" id="PS00101">
    <property type="entry name" value="HEXAPEP_TRANSFERASES"/>
    <property type="match status" value="1"/>
</dbReference>
<dbReference type="Gene3D" id="2.160.10.10">
    <property type="entry name" value="Hexapeptide repeat proteins"/>
    <property type="match status" value="1"/>
</dbReference>
<protein>
    <submittedName>
        <fullName evidence="3">Uncharacterized protein</fullName>
    </submittedName>
</protein>
<accession>A0ABS8GJ16</accession>
<reference evidence="3" key="1">
    <citation type="submission" date="2021-10" db="EMBL/GenBank/DDBJ databases">
        <title>Novel species in genus Arthrobacter.</title>
        <authorList>
            <person name="Liu Y."/>
        </authorList>
    </citation>
    <scope>NUCLEOTIDE SEQUENCE</scope>
    <source>
        <strain evidence="3">Zg-Y786</strain>
    </source>
</reference>
<dbReference type="EMBL" id="JAJFZQ010000006">
    <property type="protein sequence ID" value="MCC3266569.1"/>
    <property type="molecule type" value="Genomic_DNA"/>
</dbReference>
<proteinExistence type="predicted"/>
<sequence>MTLGNKAGGAAPVLGDAVEIGASALVIGAVEIGSQAVVGAGAVVTKSVRSCATVVGNPARELRREDTRRISEQSDKRE</sequence>
<dbReference type="Proteomes" id="UP001139168">
    <property type="component" value="Unassembled WGS sequence"/>
</dbReference>
<keyword evidence="1" id="KW-0808">Transferase</keyword>